<feature type="transmembrane region" description="Helical" evidence="1">
    <location>
        <begin position="232"/>
        <end position="251"/>
    </location>
</feature>
<comment type="caution">
    <text evidence="2">The sequence shown here is derived from an EMBL/GenBank/DDBJ whole genome shotgun (WGS) entry which is preliminary data.</text>
</comment>
<dbReference type="Pfam" id="PF11449">
    <property type="entry name" value="ArsP_2"/>
    <property type="match status" value="2"/>
</dbReference>
<feature type="transmembrane region" description="Helical" evidence="1">
    <location>
        <begin position="108"/>
        <end position="127"/>
    </location>
</feature>
<dbReference type="AlphaFoldDB" id="A0A9D1R887"/>
<organism evidence="2 3">
    <name type="scientific">Candidatus Dorea gallistercoris</name>
    <dbReference type="NCBI Taxonomy" id="2838542"/>
    <lineage>
        <taxon>Bacteria</taxon>
        <taxon>Bacillati</taxon>
        <taxon>Bacillota</taxon>
        <taxon>Clostridia</taxon>
        <taxon>Lachnospirales</taxon>
        <taxon>Lachnospiraceae</taxon>
        <taxon>Dorea</taxon>
    </lineage>
</organism>
<keyword evidence="1" id="KW-1133">Transmembrane helix</keyword>
<keyword evidence="1" id="KW-0472">Membrane</keyword>
<gene>
    <name evidence="2" type="ORF">H9873_00260</name>
</gene>
<dbReference type="EMBL" id="DXGF01000006">
    <property type="protein sequence ID" value="HIW82749.1"/>
    <property type="molecule type" value="Genomic_DNA"/>
</dbReference>
<sequence length="283" mass="29915">MDLLKEAFIHAGEDCLRMLPFLFVAFLLIEALEHHGSEKIAGILVKVGRAGPIVGALAGCIPQCGFSVLAANLYAGGVISVGTLISVFLATSDEAVLILLGNPESVGTVLPLLAGKVVIAVAAGYLADFLLRRFVEEPKGVGDICHHCGCHREGAGLLRPALDHTVRIFVYLFLFTMILNLCIDFFGIRQLSAFLLGDTPAQPLIAAVIGLIPNCAASVMLTQLYLGGALSFASVMAGLCTGAGIGLIVLFKMNESRKENLKILLFLLLTGILAGLLLQVLDF</sequence>
<feature type="transmembrane region" description="Helical" evidence="1">
    <location>
        <begin position="263"/>
        <end position="281"/>
    </location>
</feature>
<accession>A0A9D1R887</accession>
<evidence type="ECO:0000256" key="1">
    <source>
        <dbReference type="SAM" id="Phobius"/>
    </source>
</evidence>
<reference evidence="2" key="2">
    <citation type="submission" date="2021-04" db="EMBL/GenBank/DDBJ databases">
        <authorList>
            <person name="Gilroy R."/>
        </authorList>
    </citation>
    <scope>NUCLEOTIDE SEQUENCE</scope>
    <source>
        <strain evidence="2">ChiSxjej1B13-11762</strain>
    </source>
</reference>
<proteinExistence type="predicted"/>
<feature type="transmembrane region" description="Helical" evidence="1">
    <location>
        <begin position="168"/>
        <end position="192"/>
    </location>
</feature>
<protein>
    <submittedName>
        <fullName evidence="2">Arsenic efflux protein</fullName>
    </submittedName>
</protein>
<dbReference type="NCBIfam" id="NF037962">
    <property type="entry name" value="arsenic_eff"/>
    <property type="match status" value="1"/>
</dbReference>
<evidence type="ECO:0000313" key="2">
    <source>
        <dbReference type="EMBL" id="HIW82749.1"/>
    </source>
</evidence>
<reference evidence="2" key="1">
    <citation type="journal article" date="2021" name="PeerJ">
        <title>Extensive microbial diversity within the chicken gut microbiome revealed by metagenomics and culture.</title>
        <authorList>
            <person name="Gilroy R."/>
            <person name="Ravi A."/>
            <person name="Getino M."/>
            <person name="Pursley I."/>
            <person name="Horton D.L."/>
            <person name="Alikhan N.F."/>
            <person name="Baker D."/>
            <person name="Gharbi K."/>
            <person name="Hall N."/>
            <person name="Watson M."/>
            <person name="Adriaenssens E.M."/>
            <person name="Foster-Nyarko E."/>
            <person name="Jarju S."/>
            <person name="Secka A."/>
            <person name="Antonio M."/>
            <person name="Oren A."/>
            <person name="Chaudhuri R.R."/>
            <person name="La Ragione R."/>
            <person name="Hildebrand F."/>
            <person name="Pallen M.J."/>
        </authorList>
    </citation>
    <scope>NUCLEOTIDE SEQUENCE</scope>
    <source>
        <strain evidence="2">ChiSxjej1B13-11762</strain>
    </source>
</reference>
<dbReference type="Proteomes" id="UP000824263">
    <property type="component" value="Unassembled WGS sequence"/>
</dbReference>
<name>A0A9D1R887_9FIRM</name>
<dbReference type="InterPro" id="IPR021552">
    <property type="entry name" value="ArsP_2"/>
</dbReference>
<keyword evidence="1" id="KW-0812">Transmembrane</keyword>
<evidence type="ECO:0000313" key="3">
    <source>
        <dbReference type="Proteomes" id="UP000824263"/>
    </source>
</evidence>